<dbReference type="InterPro" id="IPR030125">
    <property type="entry name" value="SPIN90/Ldb17"/>
</dbReference>
<dbReference type="GO" id="GO:0071933">
    <property type="term" value="F:Arp2/3 complex binding"/>
    <property type="evidence" value="ECO:0007669"/>
    <property type="project" value="TreeGrafter"/>
</dbReference>
<dbReference type="GO" id="GO:0051666">
    <property type="term" value="P:actin cortical patch localization"/>
    <property type="evidence" value="ECO:0007669"/>
    <property type="project" value="TreeGrafter"/>
</dbReference>
<reference evidence="3 4" key="1">
    <citation type="journal article" date="2018" name="BMC Genomics">
        <title>Comparative genome analyses reveal sequence features reflecting distinct modes of host-adaptation between dicot and monocot powdery mildew.</title>
        <authorList>
            <person name="Wu Y."/>
            <person name="Ma X."/>
            <person name="Pan Z."/>
            <person name="Kale S.D."/>
            <person name="Song Y."/>
            <person name="King H."/>
            <person name="Zhang Q."/>
            <person name="Presley C."/>
            <person name="Deng X."/>
            <person name="Wei C.I."/>
            <person name="Xiao S."/>
        </authorList>
    </citation>
    <scope>NUCLEOTIDE SEQUENCE [LARGE SCALE GENOMIC DNA]</scope>
    <source>
        <strain evidence="3">UMSG3</strain>
    </source>
</reference>
<dbReference type="GO" id="GO:0030479">
    <property type="term" value="C:actin cortical patch"/>
    <property type="evidence" value="ECO:0007669"/>
    <property type="project" value="TreeGrafter"/>
</dbReference>
<dbReference type="EMBL" id="MCBQ01022375">
    <property type="protein sequence ID" value="RKF50442.1"/>
    <property type="molecule type" value="Genomic_DNA"/>
</dbReference>
<dbReference type="PANTHER" id="PTHR13357">
    <property type="entry name" value="SH3 ADAPTER PROTEIN SPIN90 NCK INTERACTING PROTEIN WITH SH3 DOMAIN"/>
    <property type="match status" value="1"/>
</dbReference>
<accession>A0A420GZ40</accession>
<dbReference type="InterPro" id="IPR018556">
    <property type="entry name" value="SPIN90/Ldb17_LRD"/>
</dbReference>
<organism evidence="3 4">
    <name type="scientific">Golovinomyces cichoracearum</name>
    <dbReference type="NCBI Taxonomy" id="62708"/>
    <lineage>
        <taxon>Eukaryota</taxon>
        <taxon>Fungi</taxon>
        <taxon>Dikarya</taxon>
        <taxon>Ascomycota</taxon>
        <taxon>Pezizomycotina</taxon>
        <taxon>Leotiomycetes</taxon>
        <taxon>Erysiphales</taxon>
        <taxon>Erysiphaceae</taxon>
        <taxon>Golovinomyces</taxon>
    </lineage>
</organism>
<keyword evidence="4" id="KW-1185">Reference proteome</keyword>
<evidence type="ECO:0000259" key="2">
    <source>
        <dbReference type="Pfam" id="PF09431"/>
    </source>
</evidence>
<proteinExistence type="predicted"/>
<evidence type="ECO:0000256" key="1">
    <source>
        <dbReference type="SAM" id="MobiDB-lite"/>
    </source>
</evidence>
<dbReference type="Proteomes" id="UP000283383">
    <property type="component" value="Unassembled WGS sequence"/>
</dbReference>
<dbReference type="GO" id="GO:0006897">
    <property type="term" value="P:endocytosis"/>
    <property type="evidence" value="ECO:0007669"/>
    <property type="project" value="TreeGrafter"/>
</dbReference>
<dbReference type="STRING" id="62708.A0A420GZ40"/>
<comment type="caution">
    <text evidence="3">The sequence shown here is derived from an EMBL/GenBank/DDBJ whole genome shotgun (WGS) entry which is preliminary data.</text>
</comment>
<dbReference type="GO" id="GO:0000147">
    <property type="term" value="P:actin cortical patch assembly"/>
    <property type="evidence" value="ECO:0007669"/>
    <property type="project" value="TreeGrafter"/>
</dbReference>
<dbReference type="AlphaFoldDB" id="A0A420GZ40"/>
<dbReference type="PANTHER" id="PTHR13357:SF1">
    <property type="entry name" value="NCK-INTERACTING PROTEIN WITH SH3 DOMAIN"/>
    <property type="match status" value="1"/>
</dbReference>
<evidence type="ECO:0000313" key="4">
    <source>
        <dbReference type="Proteomes" id="UP000283383"/>
    </source>
</evidence>
<dbReference type="Pfam" id="PF09431">
    <property type="entry name" value="SPIN90_LRD"/>
    <property type="match status" value="1"/>
</dbReference>
<name>A0A420GZ40_9PEZI</name>
<sequence>MESLEYTLENKEQFWAEVDDILSVKCHSPQSIYNVFRTYLNFTRKFGVEYLRMPEDCDRCSMKLLNGRLFKSDEHNMRSFAIDCFMQEEDSTTLYILANFLLQDGRRNEATFEAMNHRGCFPRLVKLCHTDDKENLALLSLLLKLLHEMSWCQQLSLIDLRQVDDDFIISLLSMVEELSNDAEDPYHYIVIRVLLVLNEQYIIASTMDQADNDNPPLTNRIVELLSSNGSSFMTFGENLILLLNREKETSLQLLILKLFYLLFTTPATYEYFYTNDLRVLLDVIIRNLNDLPSELNPLRHTYLRVLHPLLAYTQLKEPPQYKRDEVLDVLSELISPRNPHWEPADDTTIRLVKRIFEVSWLNEDKNAKTAEKTEKLGIEDTSSPQASLEKKLVELDAQLVDKATQINLKEDRKVSRKGPTPPLTRRHFRPPAVKVHEVDTNKRRPPPQIPSQRRTMLKNISS</sequence>
<gene>
    <name evidence="3" type="ORF">GcM3_223027</name>
</gene>
<protein>
    <submittedName>
        <fullName evidence="3">Protein dip1</fullName>
    </submittedName>
</protein>
<feature type="region of interest" description="Disordered" evidence="1">
    <location>
        <begin position="410"/>
        <end position="462"/>
    </location>
</feature>
<evidence type="ECO:0000313" key="3">
    <source>
        <dbReference type="EMBL" id="RKF50442.1"/>
    </source>
</evidence>
<feature type="domain" description="SPIN90/Ldb17 leucine-rich" evidence="2">
    <location>
        <begin position="184"/>
        <end position="325"/>
    </location>
</feature>